<organism evidence="9 10">
    <name type="scientific">Salmonella enterica subsp. arizonae</name>
    <dbReference type="NCBI Taxonomy" id="59203"/>
    <lineage>
        <taxon>Bacteria</taxon>
        <taxon>Pseudomonadati</taxon>
        <taxon>Pseudomonadota</taxon>
        <taxon>Gammaproteobacteria</taxon>
        <taxon>Enterobacterales</taxon>
        <taxon>Enterobacteriaceae</taxon>
        <taxon>Salmonella</taxon>
    </lineage>
</organism>
<gene>
    <name evidence="9" type="primary">ybjJ_1</name>
    <name evidence="9" type="ORF">NCTC7303_00831</name>
</gene>
<dbReference type="SUPFAM" id="SSF103473">
    <property type="entry name" value="MFS general substrate transporter"/>
    <property type="match status" value="1"/>
</dbReference>
<dbReference type="InterPro" id="IPR011701">
    <property type="entry name" value="MFS"/>
</dbReference>
<dbReference type="FunFam" id="1.20.1250.20:FF:000102">
    <property type="entry name" value="Inner membrane protein ybjJ"/>
    <property type="match status" value="1"/>
</dbReference>
<evidence type="ECO:0000256" key="2">
    <source>
        <dbReference type="ARBA" id="ARBA00022475"/>
    </source>
</evidence>
<sequence length="186" mass="19214">MLIGVVVLAMAFAEGSANDWLPLLMVDGHGFSPTSGSLIYAGFTFGMTVGRFTGGWFIDRYSRVTVVRASALMGALGIGLIIFVDSAWVAGVSVILWGLGASLGFPLTISAASDTGPDAPTRVSVVATTGYLAFLVGPPLLGYLGEHYGLRSAMMVVLALVILAALVAKAVAKPVSTPQPVMEHNA</sequence>
<keyword evidence="5 7" id="KW-1133">Transmembrane helix</keyword>
<feature type="transmembrane region" description="Helical" evidence="7">
    <location>
        <begin position="90"/>
        <end position="111"/>
    </location>
</feature>
<comment type="subcellular location">
    <subcellularLocation>
        <location evidence="1">Cell inner membrane</location>
        <topology evidence="1">Multi-pass membrane protein</topology>
    </subcellularLocation>
</comment>
<feature type="transmembrane region" description="Helical" evidence="7">
    <location>
        <begin position="153"/>
        <end position="172"/>
    </location>
</feature>
<keyword evidence="4 7" id="KW-0812">Transmembrane</keyword>
<feature type="transmembrane region" description="Helical" evidence="7">
    <location>
        <begin position="37"/>
        <end position="58"/>
    </location>
</feature>
<dbReference type="AlphaFoldDB" id="A0A379SGI5"/>
<dbReference type="PROSITE" id="PS50850">
    <property type="entry name" value="MFS"/>
    <property type="match status" value="1"/>
</dbReference>
<proteinExistence type="predicted"/>
<keyword evidence="2" id="KW-1003">Cell membrane</keyword>
<feature type="domain" description="Major facilitator superfamily (MFS) profile" evidence="8">
    <location>
        <begin position="1"/>
        <end position="186"/>
    </location>
</feature>
<evidence type="ECO:0000256" key="5">
    <source>
        <dbReference type="ARBA" id="ARBA00022989"/>
    </source>
</evidence>
<feature type="transmembrane region" description="Helical" evidence="7">
    <location>
        <begin position="123"/>
        <end position="141"/>
    </location>
</feature>
<dbReference type="EMBL" id="UGXC01000002">
    <property type="protein sequence ID" value="SUG28689.1"/>
    <property type="molecule type" value="Genomic_DNA"/>
</dbReference>
<dbReference type="Gene3D" id="1.20.1250.20">
    <property type="entry name" value="MFS general substrate transporter like domains"/>
    <property type="match status" value="1"/>
</dbReference>
<evidence type="ECO:0000256" key="6">
    <source>
        <dbReference type="ARBA" id="ARBA00023136"/>
    </source>
</evidence>
<accession>A0A379SGI5</accession>
<dbReference type="Pfam" id="PF07690">
    <property type="entry name" value="MFS_1"/>
    <property type="match status" value="1"/>
</dbReference>
<evidence type="ECO:0000256" key="1">
    <source>
        <dbReference type="ARBA" id="ARBA00004429"/>
    </source>
</evidence>
<dbReference type="InterPro" id="IPR051788">
    <property type="entry name" value="MFS_Transporter"/>
</dbReference>
<name>A0A379SGI5_SALER</name>
<dbReference type="Proteomes" id="UP000255443">
    <property type="component" value="Unassembled WGS sequence"/>
</dbReference>
<dbReference type="GO" id="GO:0022857">
    <property type="term" value="F:transmembrane transporter activity"/>
    <property type="evidence" value="ECO:0007669"/>
    <property type="project" value="InterPro"/>
</dbReference>
<feature type="transmembrane region" description="Helical" evidence="7">
    <location>
        <begin position="65"/>
        <end position="84"/>
    </location>
</feature>
<protein>
    <submittedName>
        <fullName evidence="9">Transport protein/putative regulator</fullName>
    </submittedName>
</protein>
<evidence type="ECO:0000313" key="9">
    <source>
        <dbReference type="EMBL" id="SUG28689.1"/>
    </source>
</evidence>
<dbReference type="PANTHER" id="PTHR23514:SF13">
    <property type="entry name" value="INNER MEMBRANE PROTEIN YBJJ"/>
    <property type="match status" value="1"/>
</dbReference>
<evidence type="ECO:0000256" key="7">
    <source>
        <dbReference type="SAM" id="Phobius"/>
    </source>
</evidence>
<evidence type="ECO:0000256" key="3">
    <source>
        <dbReference type="ARBA" id="ARBA00022519"/>
    </source>
</evidence>
<evidence type="ECO:0000259" key="8">
    <source>
        <dbReference type="PROSITE" id="PS50850"/>
    </source>
</evidence>
<dbReference type="InterPro" id="IPR036259">
    <property type="entry name" value="MFS_trans_sf"/>
</dbReference>
<evidence type="ECO:0000256" key="4">
    <source>
        <dbReference type="ARBA" id="ARBA00022692"/>
    </source>
</evidence>
<reference evidence="9 10" key="1">
    <citation type="submission" date="2018-06" db="EMBL/GenBank/DDBJ databases">
        <authorList>
            <consortium name="Pathogen Informatics"/>
            <person name="Doyle S."/>
        </authorList>
    </citation>
    <scope>NUCLEOTIDE SEQUENCE [LARGE SCALE GENOMIC DNA]</scope>
    <source>
        <strain evidence="9 10">NCTC7303</strain>
    </source>
</reference>
<keyword evidence="6 7" id="KW-0472">Membrane</keyword>
<dbReference type="PANTHER" id="PTHR23514">
    <property type="entry name" value="BYPASS OF STOP CODON PROTEIN 6"/>
    <property type="match status" value="1"/>
</dbReference>
<keyword evidence="3" id="KW-0997">Cell inner membrane</keyword>
<dbReference type="GO" id="GO:0005886">
    <property type="term" value="C:plasma membrane"/>
    <property type="evidence" value="ECO:0007669"/>
    <property type="project" value="UniProtKB-SubCell"/>
</dbReference>
<dbReference type="InterPro" id="IPR020846">
    <property type="entry name" value="MFS_dom"/>
</dbReference>
<evidence type="ECO:0000313" key="10">
    <source>
        <dbReference type="Proteomes" id="UP000255443"/>
    </source>
</evidence>